<organism evidence="3 4">
    <name type="scientific">Dendrobium thyrsiflorum</name>
    <name type="common">Pinecone-like raceme dendrobium</name>
    <name type="synonym">Orchid</name>
    <dbReference type="NCBI Taxonomy" id="117978"/>
    <lineage>
        <taxon>Eukaryota</taxon>
        <taxon>Viridiplantae</taxon>
        <taxon>Streptophyta</taxon>
        <taxon>Embryophyta</taxon>
        <taxon>Tracheophyta</taxon>
        <taxon>Spermatophyta</taxon>
        <taxon>Magnoliopsida</taxon>
        <taxon>Liliopsida</taxon>
        <taxon>Asparagales</taxon>
        <taxon>Orchidaceae</taxon>
        <taxon>Epidendroideae</taxon>
        <taxon>Malaxideae</taxon>
        <taxon>Dendrobiinae</taxon>
        <taxon>Dendrobium</taxon>
    </lineage>
</organism>
<keyword evidence="4" id="KW-1185">Reference proteome</keyword>
<dbReference type="InterPro" id="IPR005061">
    <property type="entry name" value="Ist1"/>
</dbReference>
<dbReference type="InterPro" id="IPR042277">
    <property type="entry name" value="IST1-like"/>
</dbReference>
<keyword evidence="2" id="KW-0175">Coiled coil</keyword>
<reference evidence="3 4" key="1">
    <citation type="journal article" date="2024" name="Plant Biotechnol. J.">
        <title>Dendrobium thyrsiflorum genome and its molecular insights into genes involved in important horticultural traits.</title>
        <authorList>
            <person name="Chen B."/>
            <person name="Wang J.Y."/>
            <person name="Zheng P.J."/>
            <person name="Li K.L."/>
            <person name="Liang Y.M."/>
            <person name="Chen X.F."/>
            <person name="Zhang C."/>
            <person name="Zhao X."/>
            <person name="He X."/>
            <person name="Zhang G.Q."/>
            <person name="Liu Z.J."/>
            <person name="Xu Q."/>
        </authorList>
    </citation>
    <scope>NUCLEOTIDE SEQUENCE [LARGE SCALE GENOMIC DNA]</scope>
    <source>
        <strain evidence="3">GZMU011</strain>
    </source>
</reference>
<feature type="coiled-coil region" evidence="2">
    <location>
        <begin position="10"/>
        <end position="51"/>
    </location>
</feature>
<dbReference type="Proteomes" id="UP001552299">
    <property type="component" value="Unassembled WGS sequence"/>
</dbReference>
<evidence type="ECO:0008006" key="5">
    <source>
        <dbReference type="Google" id="ProtNLM"/>
    </source>
</evidence>
<evidence type="ECO:0000256" key="1">
    <source>
        <dbReference type="ARBA" id="ARBA00005536"/>
    </source>
</evidence>
<dbReference type="PANTHER" id="PTHR12161">
    <property type="entry name" value="IST1 FAMILY MEMBER"/>
    <property type="match status" value="1"/>
</dbReference>
<gene>
    <name evidence="3" type="ORF">M5K25_003700</name>
</gene>
<dbReference type="AlphaFoldDB" id="A0ABD0VRM2"/>
<comment type="similarity">
    <text evidence="1">Belongs to the IST1 family.</text>
</comment>
<dbReference type="PANTHER" id="PTHR12161:SF14">
    <property type="entry name" value="REGULATOR OF VPS4 ACTIVITY IN THE MVB PATHWAY PROTEIN"/>
    <property type="match status" value="1"/>
</dbReference>
<evidence type="ECO:0000256" key="2">
    <source>
        <dbReference type="SAM" id="Coils"/>
    </source>
</evidence>
<dbReference type="EMBL" id="JANQDX010000004">
    <property type="protein sequence ID" value="KAL0925376.1"/>
    <property type="molecule type" value="Genomic_DNA"/>
</dbReference>
<dbReference type="Pfam" id="PF03398">
    <property type="entry name" value="Ist1"/>
    <property type="match status" value="1"/>
</dbReference>
<accession>A0ABD0VRM2</accession>
<evidence type="ECO:0000313" key="3">
    <source>
        <dbReference type="EMBL" id="KAL0925376.1"/>
    </source>
</evidence>
<proteinExistence type="inferred from homology"/>
<protein>
    <recommendedName>
        <fullName evidence="5">FRIGIDA-like protein</fullName>
    </recommendedName>
</protein>
<evidence type="ECO:0000313" key="4">
    <source>
        <dbReference type="Proteomes" id="UP001552299"/>
    </source>
</evidence>
<sequence>MKMDVELRAADATRDELIQVQGEIEKLNAARQDLTAQVQILTQDMERASAELQRAPLIKAEIEAMKQEIQRARDCPKEAMEPIATLIFAAARFSDLPELAVLRSLFTKRYGTLMESCIDKKFVEKIQMKSFSKTRKLQLMEDIAQEFSVNWNSIMFENKMSNQSAPSNGNPMKHQLVNKANEKQFPARAAQKHQIQPEEQINFQTTPTDVNRHEHDRTEKTVKTTLDVLEDAKSDHPDKKTNFKTKYKQNENYKNELTFDSNARGKFQRVHEGIGLVATERQPSTDVVNRDFKAINAIPPPYTKLPECSNGSIAVHVIGIVSCWLQPCGRSAHRYFGQYL</sequence>
<name>A0ABD0VRM2_DENTH</name>
<dbReference type="Gene3D" id="1.20.1260.60">
    <property type="entry name" value="Vacuolar protein sorting-associated protein Ist1"/>
    <property type="match status" value="1"/>
</dbReference>
<comment type="caution">
    <text evidence="3">The sequence shown here is derived from an EMBL/GenBank/DDBJ whole genome shotgun (WGS) entry which is preliminary data.</text>
</comment>